<evidence type="ECO:0000313" key="3">
    <source>
        <dbReference type="Proteomes" id="UP001476798"/>
    </source>
</evidence>
<name>A0ABV0PHK6_9TELE</name>
<protein>
    <submittedName>
        <fullName evidence="2">Uncharacterized protein</fullName>
    </submittedName>
</protein>
<gene>
    <name evidence="2" type="ORF">GOODEAATRI_027170</name>
</gene>
<keyword evidence="3" id="KW-1185">Reference proteome</keyword>
<dbReference type="EMBL" id="JAHRIO010073475">
    <property type="protein sequence ID" value="MEQ2182918.1"/>
    <property type="molecule type" value="Genomic_DNA"/>
</dbReference>
<evidence type="ECO:0000313" key="2">
    <source>
        <dbReference type="EMBL" id="MEQ2182918.1"/>
    </source>
</evidence>
<dbReference type="Proteomes" id="UP001476798">
    <property type="component" value="Unassembled WGS sequence"/>
</dbReference>
<keyword evidence="1" id="KW-0812">Transmembrane</keyword>
<keyword evidence="1" id="KW-0472">Membrane</keyword>
<sequence length="102" mass="11722">MQTSRQRDDVTLLYILPAVLAPLLILVFLLWMVLKYKSRSKKVDGVGLNVLNSDVGMISYDIYELQENAVYMNTSSPPNMSNHDDIYTNIFYRKDLSQLGNM</sequence>
<organism evidence="2 3">
    <name type="scientific">Goodea atripinnis</name>
    <dbReference type="NCBI Taxonomy" id="208336"/>
    <lineage>
        <taxon>Eukaryota</taxon>
        <taxon>Metazoa</taxon>
        <taxon>Chordata</taxon>
        <taxon>Craniata</taxon>
        <taxon>Vertebrata</taxon>
        <taxon>Euteleostomi</taxon>
        <taxon>Actinopterygii</taxon>
        <taxon>Neopterygii</taxon>
        <taxon>Teleostei</taxon>
        <taxon>Neoteleostei</taxon>
        <taxon>Acanthomorphata</taxon>
        <taxon>Ovalentaria</taxon>
        <taxon>Atherinomorphae</taxon>
        <taxon>Cyprinodontiformes</taxon>
        <taxon>Goodeidae</taxon>
        <taxon>Goodea</taxon>
    </lineage>
</organism>
<comment type="caution">
    <text evidence="2">The sequence shown here is derived from an EMBL/GenBank/DDBJ whole genome shotgun (WGS) entry which is preliminary data.</text>
</comment>
<reference evidence="2 3" key="1">
    <citation type="submission" date="2021-06" db="EMBL/GenBank/DDBJ databases">
        <authorList>
            <person name="Palmer J.M."/>
        </authorList>
    </citation>
    <scope>NUCLEOTIDE SEQUENCE [LARGE SCALE GENOMIC DNA]</scope>
    <source>
        <strain evidence="2 3">GA_2019</strain>
        <tissue evidence="2">Muscle</tissue>
    </source>
</reference>
<accession>A0ABV0PHK6</accession>
<feature type="transmembrane region" description="Helical" evidence="1">
    <location>
        <begin position="12"/>
        <end position="34"/>
    </location>
</feature>
<keyword evidence="1" id="KW-1133">Transmembrane helix</keyword>
<proteinExistence type="predicted"/>
<evidence type="ECO:0000256" key="1">
    <source>
        <dbReference type="SAM" id="Phobius"/>
    </source>
</evidence>